<dbReference type="PANTHER" id="PTHR42718">
    <property type="entry name" value="MAJOR FACILITATOR SUPERFAMILY MULTIDRUG TRANSPORTER MFSC"/>
    <property type="match status" value="1"/>
</dbReference>
<feature type="transmembrane region" description="Helical" evidence="6">
    <location>
        <begin position="341"/>
        <end position="363"/>
    </location>
</feature>
<feature type="transmembrane region" description="Helical" evidence="6">
    <location>
        <begin position="384"/>
        <end position="403"/>
    </location>
</feature>
<evidence type="ECO:0000256" key="2">
    <source>
        <dbReference type="ARBA" id="ARBA00022448"/>
    </source>
</evidence>
<evidence type="ECO:0000256" key="1">
    <source>
        <dbReference type="ARBA" id="ARBA00004651"/>
    </source>
</evidence>
<feature type="transmembrane region" description="Helical" evidence="6">
    <location>
        <begin position="415"/>
        <end position="437"/>
    </location>
</feature>
<keyword evidence="5 6" id="KW-0472">Membrane</keyword>
<dbReference type="Pfam" id="PF07690">
    <property type="entry name" value="MFS_1"/>
    <property type="match status" value="1"/>
</dbReference>
<dbReference type="EMBL" id="QEOP01000003">
    <property type="protein sequence ID" value="PVZ93644.1"/>
    <property type="molecule type" value="Genomic_DNA"/>
</dbReference>
<evidence type="ECO:0000256" key="4">
    <source>
        <dbReference type="ARBA" id="ARBA00022989"/>
    </source>
</evidence>
<dbReference type="Gene3D" id="1.20.1250.20">
    <property type="entry name" value="MFS general substrate transporter like domains"/>
    <property type="match status" value="1"/>
</dbReference>
<feature type="transmembrane region" description="Helical" evidence="6">
    <location>
        <begin position="176"/>
        <end position="196"/>
    </location>
</feature>
<feature type="transmembrane region" description="Helical" evidence="6">
    <location>
        <begin position="28"/>
        <end position="46"/>
    </location>
</feature>
<evidence type="ECO:0000259" key="7">
    <source>
        <dbReference type="PROSITE" id="PS50850"/>
    </source>
</evidence>
<keyword evidence="3 6" id="KW-0812">Transmembrane</keyword>
<keyword evidence="2" id="KW-0813">Transport</keyword>
<keyword evidence="4 6" id="KW-1133">Transmembrane helix</keyword>
<dbReference type="InterPro" id="IPR011701">
    <property type="entry name" value="MFS"/>
</dbReference>
<sequence>MGASFMQTIVIPIQPELPELLDASSADTPWVITATLVAAAISTPIAGRLGDMYGKRRIAMALLLLQAVGAVLAALSSTLVPMIVARALQGMATGVIPLGISILRDCVPAARLGSSIALVSATLGVGGALGLPLSAIVAEHLDWHALFWVAAGVALVAYALWFVFVPPSTQRTPGRLDLVGIAGLSLGLVGVLVAISRGEEWGWGDPRTLLLLVGGAAVLLGWGAFELRIEHPLVDLRVSASGAVLLTNLASVAMGFALFSSSIVFPQLLQLPTATGIGLGLSLVAASLVLAPSGLAMMAMSPIAGRFERRHGPKPLLVGGAAVLATGYGAVLLFHHSLWQVLGVNIVLGIGIGLGFAAMPALIMQAVPRSETGAANGLNALMRSLGTSIAAAAIGAVLAQSTATVGGVTGPSENGFLLALTLGLFAAMLCLGIAAFIPKPREVDDPSLPEGSLS</sequence>
<dbReference type="PANTHER" id="PTHR42718:SF9">
    <property type="entry name" value="MAJOR FACILITATOR SUPERFAMILY MULTIDRUG TRANSPORTER MFSC"/>
    <property type="match status" value="1"/>
</dbReference>
<dbReference type="InterPro" id="IPR020846">
    <property type="entry name" value="MFS_dom"/>
</dbReference>
<reference evidence="8 9" key="1">
    <citation type="submission" date="2018-05" db="EMBL/GenBank/DDBJ databases">
        <title>Amnibacterium sp. M8JJ-5, whole genome shotgun sequence.</title>
        <authorList>
            <person name="Tuo L."/>
        </authorList>
    </citation>
    <scope>NUCLEOTIDE SEQUENCE [LARGE SCALE GENOMIC DNA]</scope>
    <source>
        <strain evidence="8 9">M8JJ-5</strain>
    </source>
</reference>
<feature type="transmembrane region" description="Helical" evidence="6">
    <location>
        <begin position="58"/>
        <end position="77"/>
    </location>
</feature>
<dbReference type="AlphaFoldDB" id="A0A2V1HU68"/>
<feature type="transmembrane region" description="Helical" evidence="6">
    <location>
        <begin position="277"/>
        <end position="304"/>
    </location>
</feature>
<comment type="subcellular location">
    <subcellularLocation>
        <location evidence="1">Cell membrane</location>
        <topology evidence="1">Multi-pass membrane protein</topology>
    </subcellularLocation>
</comment>
<feature type="transmembrane region" description="Helical" evidence="6">
    <location>
        <begin position="143"/>
        <end position="164"/>
    </location>
</feature>
<feature type="domain" description="Major facilitator superfamily (MFS) profile" evidence="7">
    <location>
        <begin position="1"/>
        <end position="441"/>
    </location>
</feature>
<feature type="transmembrane region" description="Helical" evidence="6">
    <location>
        <begin position="245"/>
        <end position="265"/>
    </location>
</feature>
<dbReference type="Gene3D" id="1.20.1720.10">
    <property type="entry name" value="Multidrug resistance protein D"/>
    <property type="match status" value="1"/>
</dbReference>
<feature type="transmembrane region" description="Helical" evidence="6">
    <location>
        <begin position="208"/>
        <end position="225"/>
    </location>
</feature>
<dbReference type="InterPro" id="IPR036259">
    <property type="entry name" value="MFS_trans_sf"/>
</dbReference>
<evidence type="ECO:0000313" key="8">
    <source>
        <dbReference type="EMBL" id="PVZ93644.1"/>
    </source>
</evidence>
<evidence type="ECO:0000313" key="9">
    <source>
        <dbReference type="Proteomes" id="UP000244893"/>
    </source>
</evidence>
<accession>A0A2V1HU68</accession>
<keyword evidence="9" id="KW-1185">Reference proteome</keyword>
<proteinExistence type="predicted"/>
<dbReference type="OrthoDB" id="4484751at2"/>
<comment type="caution">
    <text evidence="8">The sequence shown here is derived from an EMBL/GenBank/DDBJ whole genome shotgun (WGS) entry which is preliminary data.</text>
</comment>
<dbReference type="PROSITE" id="PS50850">
    <property type="entry name" value="MFS"/>
    <property type="match status" value="1"/>
</dbReference>
<dbReference type="SUPFAM" id="SSF103473">
    <property type="entry name" value="MFS general substrate transporter"/>
    <property type="match status" value="1"/>
</dbReference>
<dbReference type="Proteomes" id="UP000244893">
    <property type="component" value="Unassembled WGS sequence"/>
</dbReference>
<name>A0A2V1HU68_9MICO</name>
<feature type="transmembrane region" description="Helical" evidence="6">
    <location>
        <begin position="115"/>
        <end position="137"/>
    </location>
</feature>
<evidence type="ECO:0000256" key="3">
    <source>
        <dbReference type="ARBA" id="ARBA00022692"/>
    </source>
</evidence>
<gene>
    <name evidence="8" type="ORF">DDQ50_14505</name>
</gene>
<protein>
    <submittedName>
        <fullName evidence="8">MFS transporter</fullName>
    </submittedName>
</protein>
<evidence type="ECO:0000256" key="5">
    <source>
        <dbReference type="ARBA" id="ARBA00023136"/>
    </source>
</evidence>
<dbReference type="CDD" id="cd17504">
    <property type="entry name" value="MFS_MMR_MDR_like"/>
    <property type="match status" value="1"/>
</dbReference>
<dbReference type="GO" id="GO:0005886">
    <property type="term" value="C:plasma membrane"/>
    <property type="evidence" value="ECO:0007669"/>
    <property type="project" value="UniProtKB-SubCell"/>
</dbReference>
<feature type="transmembrane region" description="Helical" evidence="6">
    <location>
        <begin position="316"/>
        <end position="335"/>
    </location>
</feature>
<dbReference type="GO" id="GO:0022857">
    <property type="term" value="F:transmembrane transporter activity"/>
    <property type="evidence" value="ECO:0007669"/>
    <property type="project" value="InterPro"/>
</dbReference>
<evidence type="ECO:0000256" key="6">
    <source>
        <dbReference type="SAM" id="Phobius"/>
    </source>
</evidence>
<organism evidence="8 9">
    <name type="scientific">Amnibacterium flavum</name>
    <dbReference type="NCBI Taxonomy" id="2173173"/>
    <lineage>
        <taxon>Bacteria</taxon>
        <taxon>Bacillati</taxon>
        <taxon>Actinomycetota</taxon>
        <taxon>Actinomycetes</taxon>
        <taxon>Micrococcales</taxon>
        <taxon>Microbacteriaceae</taxon>
        <taxon>Amnibacterium</taxon>
    </lineage>
</organism>